<dbReference type="InterPro" id="IPR053720">
    <property type="entry name" value="Psm_Assembly_Chaperone"/>
</dbReference>
<evidence type="ECO:0000313" key="3">
    <source>
        <dbReference type="RefSeq" id="XP_033532600.1"/>
    </source>
</evidence>
<dbReference type="PANTHER" id="PTHR31051:SF1">
    <property type="entry name" value="PROTEASOME ASSEMBLY CHAPERONE 3"/>
    <property type="match status" value="1"/>
</dbReference>
<dbReference type="OrthoDB" id="5593278at2759"/>
<protein>
    <recommendedName>
        <fullName evidence="4">Proteasome assembly chaperone 3</fullName>
    </recommendedName>
</protein>
<accession>A0A6G1FZI1</accession>
<evidence type="ECO:0000313" key="2">
    <source>
        <dbReference type="Proteomes" id="UP000504638"/>
    </source>
</evidence>
<keyword evidence="2" id="KW-1185">Reference proteome</keyword>
<dbReference type="Gene3D" id="3.30.230.90">
    <property type="match status" value="1"/>
</dbReference>
<dbReference type="GeneID" id="54417106"/>
<organism evidence="1">
    <name type="scientific">Eremomyces bilateralis CBS 781.70</name>
    <dbReference type="NCBI Taxonomy" id="1392243"/>
    <lineage>
        <taxon>Eukaryota</taxon>
        <taxon>Fungi</taxon>
        <taxon>Dikarya</taxon>
        <taxon>Ascomycota</taxon>
        <taxon>Pezizomycotina</taxon>
        <taxon>Dothideomycetes</taxon>
        <taxon>Dothideomycetes incertae sedis</taxon>
        <taxon>Eremomycetales</taxon>
        <taxon>Eremomycetaceae</taxon>
        <taxon>Eremomyces</taxon>
    </lineage>
</organism>
<proteinExistence type="predicted"/>
<reference evidence="3" key="3">
    <citation type="submission" date="2025-04" db="UniProtKB">
        <authorList>
            <consortium name="RefSeq"/>
        </authorList>
    </citation>
    <scope>IDENTIFICATION</scope>
    <source>
        <strain evidence="3">CBS 781.70</strain>
    </source>
</reference>
<reference evidence="1 3" key="1">
    <citation type="submission" date="2020-01" db="EMBL/GenBank/DDBJ databases">
        <authorList>
            <consortium name="DOE Joint Genome Institute"/>
            <person name="Haridas S."/>
            <person name="Albert R."/>
            <person name="Binder M."/>
            <person name="Bloem J."/>
            <person name="Labutti K."/>
            <person name="Salamov A."/>
            <person name="Andreopoulos B."/>
            <person name="Baker S.E."/>
            <person name="Barry K."/>
            <person name="Bills G."/>
            <person name="Bluhm B.H."/>
            <person name="Cannon C."/>
            <person name="Castanera R."/>
            <person name="Culley D.E."/>
            <person name="Daum C."/>
            <person name="Ezra D."/>
            <person name="Gonzalez J.B."/>
            <person name="Henrissat B."/>
            <person name="Kuo A."/>
            <person name="Liang C."/>
            <person name="Lipzen A."/>
            <person name="Lutzoni F."/>
            <person name="Magnuson J."/>
            <person name="Mondo S."/>
            <person name="Nolan M."/>
            <person name="Ohm R."/>
            <person name="Pangilinan J."/>
            <person name="Park H.-J."/>
            <person name="Ramirez L."/>
            <person name="Alfaro M."/>
            <person name="Sun H."/>
            <person name="Tritt A."/>
            <person name="Yoshinaga Y."/>
            <person name="Zwiers L.-H."/>
            <person name="Turgeon B.G."/>
            <person name="Goodwin S.B."/>
            <person name="Spatafora J.W."/>
            <person name="Crous P.W."/>
            <person name="Grigoriev I.V."/>
        </authorList>
    </citation>
    <scope>NUCLEOTIDE SEQUENCE</scope>
    <source>
        <strain evidence="1 3">CBS 781.70</strain>
    </source>
</reference>
<dbReference type="InterPro" id="IPR018788">
    <property type="entry name" value="Proteasome_assmbl_chp_3"/>
</dbReference>
<dbReference type="GO" id="GO:0043248">
    <property type="term" value="P:proteasome assembly"/>
    <property type="evidence" value="ECO:0007669"/>
    <property type="project" value="InterPro"/>
</dbReference>
<evidence type="ECO:0000313" key="1">
    <source>
        <dbReference type="EMBL" id="KAF1810969.1"/>
    </source>
</evidence>
<gene>
    <name evidence="1 3" type="ORF">P152DRAFT_399798</name>
</gene>
<reference evidence="3" key="2">
    <citation type="submission" date="2020-04" db="EMBL/GenBank/DDBJ databases">
        <authorList>
            <consortium name="NCBI Genome Project"/>
        </authorList>
    </citation>
    <scope>NUCLEOTIDE SEQUENCE</scope>
    <source>
        <strain evidence="3">CBS 781.70</strain>
    </source>
</reference>
<dbReference type="Proteomes" id="UP000504638">
    <property type="component" value="Unplaced"/>
</dbReference>
<evidence type="ECO:0008006" key="4">
    <source>
        <dbReference type="Google" id="ProtNLM"/>
    </source>
</evidence>
<name>A0A6G1FZI1_9PEZI</name>
<dbReference type="PANTHER" id="PTHR31051">
    <property type="entry name" value="PROTEASOME ASSEMBLY CHAPERONE 3"/>
    <property type="match status" value="1"/>
</dbReference>
<dbReference type="RefSeq" id="XP_033532600.1">
    <property type="nucleotide sequence ID" value="XM_033676536.1"/>
</dbReference>
<sequence length="152" mass="16206">MEGHSDLKLEAYPAATRSSTEEIDGIQTSATCIEFADKLLITISQDGRLAHWVHVLLNSSLPDPSTAPLQVNSDAGESLLPPISHLTATTILGGADATRDTVAQLLARQIAAMVQLKRNEEQRLVVVGLGLRKGEMDRGEWLGLLGVASAVL</sequence>
<dbReference type="AlphaFoldDB" id="A0A6G1FZI1"/>
<dbReference type="EMBL" id="ML975163">
    <property type="protein sequence ID" value="KAF1810969.1"/>
    <property type="molecule type" value="Genomic_DNA"/>
</dbReference>